<dbReference type="Pfam" id="PF01636">
    <property type="entry name" value="APH"/>
    <property type="match status" value="1"/>
</dbReference>
<accession>U4R1K3</accession>
<dbReference type="InterPro" id="IPR011009">
    <property type="entry name" value="Kinase-like_dom_sf"/>
</dbReference>
<dbReference type="PANTHER" id="PTHR40086">
    <property type="entry name" value="PHOSPHOTRANSFERASE YTMP-RELATED"/>
    <property type="match status" value="1"/>
</dbReference>
<evidence type="ECO:0000313" key="3">
    <source>
        <dbReference type="Proteomes" id="UP000016860"/>
    </source>
</evidence>
<dbReference type="EMBL" id="ATAY01000063">
    <property type="protein sequence ID" value="EPR10555.1"/>
    <property type="molecule type" value="Genomic_DNA"/>
</dbReference>
<evidence type="ECO:0000313" key="2">
    <source>
        <dbReference type="EMBL" id="EPR10555.1"/>
    </source>
</evidence>
<dbReference type="PATRIC" id="fig|1330534.3.peg.2668"/>
<dbReference type="Gene3D" id="3.90.1200.10">
    <property type="match status" value="1"/>
</dbReference>
<dbReference type="InterPro" id="IPR002575">
    <property type="entry name" value="Aminoglycoside_PTrfase"/>
</dbReference>
<dbReference type="Proteomes" id="UP000016860">
    <property type="component" value="Unassembled WGS sequence"/>
</dbReference>
<name>U4R1K3_9FIRM</name>
<dbReference type="InterPro" id="IPR052077">
    <property type="entry name" value="CcrZ_PhaseVar_Mediator"/>
</dbReference>
<evidence type="ECO:0000259" key="1">
    <source>
        <dbReference type="Pfam" id="PF01636"/>
    </source>
</evidence>
<protein>
    <recommendedName>
        <fullName evidence="1">Aminoglycoside phosphotransferase domain-containing protein</fullName>
    </recommendedName>
</protein>
<gene>
    <name evidence="2" type="ORF">L323_13440</name>
</gene>
<dbReference type="OrthoDB" id="1645186at2"/>
<dbReference type="SUPFAM" id="SSF56112">
    <property type="entry name" value="Protein kinase-like (PK-like)"/>
    <property type="match status" value="1"/>
</dbReference>
<sequence>MIPEAKQSVVKDALQSTFGVSEYEDIRMLTAGLSSALVFRIVVQKTPYLLRIITRTDAASDPTRQFDCMQMAAKAEIAPRIWYTNIEDRISITDYVEAQPLPIEEAKTKLPKLLRQLHSLPPFPKVMNFQDTADIFIRKFQEAKILPENMTEELIKQYSRIVAVYPRNDEDLVSCHNDLKPENILFDGERVWLVDWEAAFLNDRYADLAVVANFLVKDEEDEADYLGSYFGEPADEYRRARFLLARQITHMSYFTVFMLFGAKGKPIDVSIEKLDLDFRSFHDRIWAGEISLISDDVKIQYALVHMEQMLRNMRTKRFEDALNIVSRHQMNDL</sequence>
<proteinExistence type="predicted"/>
<dbReference type="AlphaFoldDB" id="U4R1K3"/>
<dbReference type="RefSeq" id="WP_020816160.1">
    <property type="nucleotide sequence ID" value="NZ_ATAY01000063.1"/>
</dbReference>
<reference evidence="2 3" key="1">
    <citation type="journal article" date="2013" name="Genome Announc.">
        <title>Draft Genome Sequence of the Cellulolytic Bacterium Clostridium papyrosolvens C7 (ATCC 700395).</title>
        <authorList>
            <person name="Zepeda V."/>
            <person name="Dassa B."/>
            <person name="Borovok I."/>
            <person name="Lamed R."/>
            <person name="Bayer E.A."/>
            <person name="Cate J.H."/>
        </authorList>
    </citation>
    <scope>NUCLEOTIDE SEQUENCE [LARGE SCALE GENOMIC DNA]</scope>
    <source>
        <strain evidence="2 3">C7</strain>
    </source>
</reference>
<dbReference type="STRING" id="1330534.L323_13440"/>
<organism evidence="2 3">
    <name type="scientific">Ruminiclostridium papyrosolvens C7</name>
    <dbReference type="NCBI Taxonomy" id="1330534"/>
    <lineage>
        <taxon>Bacteria</taxon>
        <taxon>Bacillati</taxon>
        <taxon>Bacillota</taxon>
        <taxon>Clostridia</taxon>
        <taxon>Eubacteriales</taxon>
        <taxon>Oscillospiraceae</taxon>
        <taxon>Ruminiclostridium</taxon>
    </lineage>
</organism>
<dbReference type="Gene3D" id="3.30.200.20">
    <property type="entry name" value="Phosphorylase Kinase, domain 1"/>
    <property type="match status" value="1"/>
</dbReference>
<dbReference type="PANTHER" id="PTHR40086:SF1">
    <property type="entry name" value="CELL CYCLE REGULATOR CCRZ"/>
    <property type="match status" value="1"/>
</dbReference>
<feature type="domain" description="Aminoglycoside phosphotransferase" evidence="1">
    <location>
        <begin position="29"/>
        <end position="243"/>
    </location>
</feature>
<comment type="caution">
    <text evidence="2">The sequence shown here is derived from an EMBL/GenBank/DDBJ whole genome shotgun (WGS) entry which is preliminary data.</text>
</comment>